<keyword evidence="2" id="KW-1185">Reference proteome</keyword>
<protein>
    <submittedName>
        <fullName evidence="1">Uncharacterized protein</fullName>
    </submittedName>
</protein>
<evidence type="ECO:0000313" key="2">
    <source>
        <dbReference type="Proteomes" id="UP001207468"/>
    </source>
</evidence>
<reference evidence="1" key="1">
    <citation type="submission" date="2021-03" db="EMBL/GenBank/DDBJ databases">
        <title>Evolutionary priming and transition to the ectomycorrhizal habit in an iconic lineage of mushroom-forming fungi: is preadaptation a requirement?</title>
        <authorList>
            <consortium name="DOE Joint Genome Institute"/>
            <person name="Looney B.P."/>
            <person name="Miyauchi S."/>
            <person name="Morin E."/>
            <person name="Drula E."/>
            <person name="Courty P.E."/>
            <person name="Chicoki N."/>
            <person name="Fauchery L."/>
            <person name="Kohler A."/>
            <person name="Kuo A."/>
            <person name="LaButti K."/>
            <person name="Pangilinan J."/>
            <person name="Lipzen A."/>
            <person name="Riley R."/>
            <person name="Andreopoulos W."/>
            <person name="He G."/>
            <person name="Johnson J."/>
            <person name="Barry K.W."/>
            <person name="Grigoriev I.V."/>
            <person name="Nagy L."/>
            <person name="Hibbett D."/>
            <person name="Henrissat B."/>
            <person name="Matheny P.B."/>
            <person name="Labbe J."/>
            <person name="Martin A.F."/>
        </authorList>
    </citation>
    <scope>NUCLEOTIDE SEQUENCE</scope>
    <source>
        <strain evidence="1">BPL698</strain>
    </source>
</reference>
<proteinExistence type="predicted"/>
<gene>
    <name evidence="1" type="ORF">F5148DRAFT_1234691</name>
</gene>
<sequence length="1045" mass="115162">MSTQSPPLTRKSTTGPSQGLSSSPRENSPSPSFRERQRNTRGQSTSGFQGSYNGQQSPTTSSTSFHQRRTPPLAAQTVSGQIRRATSPLYHSTSRDGSPDQVTLPPAPIHPTGQQTITHQMPSQSSHNHSPSNLLQLNANQMTPSMGFARPVPRPAPPQFMSLDIIDQAHSLGSLGAGMAGVAYAGGASSGPVSRSTQFEPNSLPKESNLERARNGERPSPRDPASGPTVAQRRDTARDKDRESWERDREQQRRRGSIKRDPSSAMPIQQPSPKLEVPRADSPQYFSALSTPGEPSPSFGQHERELRTAQAAALPPSPPAPRQNVPYTEPLRSTPPSVAKLATQSPTGQSVKARTPDKSLPVQEEPEEEGAYEQHGQQEQERDKWTPGGSEFGRHPLRHEQEARDLERQHHATSSPTPSSDLLPEGFDPRYDARHERNGRETSGQKSLKNSDEVTQKRDGDEEEDIQHSGHTQSQDEESYTPRSPSVTLPPERGHGTRDSPGPSLQRQHPQQSQPQPPRIRSRNGVTDGLGLHSFDAVTFGHTLEQLKSPLPEQNLRPYPAPQVNSSRQINSPHQIHSPSHEEPDHFLDDPVVAAAYYHGYPQSPMATHSRPGAPIPPTPRSHTAAPSPSPLISGMDRANGVKPVLHPYSPAPLAGSPYPYPYGHIRRGQTYSGSYNGTMDLSQMDPNVVREQLALQMQIYALNNNGMASDSTLSPSSTPFPGPQYNPWAFLQTSHAFGGRRGGIPDSTASIRSSPSHQPVALPPHIRPGRGLNHHERSQDLRRRPKIRPPPRVESTQPRDTSPELSSGEETAGESKVGEHRSEPRRYAPRPARWDTSADDEDEADGDDGEWFDEDVGTEGVTDDLLQLEFHTDYVSNPEKRRRRWKIRWEALLRAFHALDCETDTTLVLLAAPSHTGKLHSVASRAIRRDVELLDSSDMIKIRSAFAEVAGRRRTSRSESLLEQLSRASSSSRDGSPSSSSDAREEDLRRALDTAIGSLRALGSLYEQREMRWIEEKNRLDEDKDKVDLLLKQVLGAGVLETGL</sequence>
<dbReference type="EMBL" id="JAGFNK010000322">
    <property type="protein sequence ID" value="KAI9452930.1"/>
    <property type="molecule type" value="Genomic_DNA"/>
</dbReference>
<organism evidence="1 2">
    <name type="scientific">Russula earlei</name>
    <dbReference type="NCBI Taxonomy" id="71964"/>
    <lineage>
        <taxon>Eukaryota</taxon>
        <taxon>Fungi</taxon>
        <taxon>Dikarya</taxon>
        <taxon>Basidiomycota</taxon>
        <taxon>Agaricomycotina</taxon>
        <taxon>Agaricomycetes</taxon>
        <taxon>Russulales</taxon>
        <taxon>Russulaceae</taxon>
        <taxon>Russula</taxon>
    </lineage>
</organism>
<dbReference type="Proteomes" id="UP001207468">
    <property type="component" value="Unassembled WGS sequence"/>
</dbReference>
<evidence type="ECO:0000313" key="1">
    <source>
        <dbReference type="EMBL" id="KAI9452930.1"/>
    </source>
</evidence>
<comment type="caution">
    <text evidence="1">The sequence shown here is derived from an EMBL/GenBank/DDBJ whole genome shotgun (WGS) entry which is preliminary data.</text>
</comment>
<accession>A0ACC0TXR2</accession>
<name>A0ACC0TXR2_9AGAM</name>